<evidence type="ECO:0000256" key="2">
    <source>
        <dbReference type="ARBA" id="ARBA00006991"/>
    </source>
</evidence>
<keyword evidence="3" id="KW-0479">Metal-binding</keyword>
<comment type="caution">
    <text evidence="13">The sequence shown here is derived from an EMBL/GenBank/DDBJ whole genome shotgun (WGS) entry which is preliminary data.</text>
</comment>
<feature type="non-terminal residue" evidence="13">
    <location>
        <position position="1"/>
    </location>
</feature>
<feature type="non-terminal residue" evidence="13">
    <location>
        <position position="55"/>
    </location>
</feature>
<evidence type="ECO:0000256" key="1">
    <source>
        <dbReference type="ARBA" id="ARBA00004123"/>
    </source>
</evidence>
<dbReference type="AlphaFoldDB" id="A0A7L0LR05"/>
<dbReference type="PANTHER" id="PTHR23226">
    <property type="entry name" value="ZINC FINGER AND SCAN DOMAIN-CONTAINING"/>
    <property type="match status" value="1"/>
</dbReference>
<evidence type="ECO:0000259" key="12">
    <source>
        <dbReference type="PROSITE" id="PS50157"/>
    </source>
</evidence>
<feature type="domain" description="C2H2-type" evidence="12">
    <location>
        <begin position="33"/>
        <end position="55"/>
    </location>
</feature>
<dbReference type="GO" id="GO:0008270">
    <property type="term" value="F:zinc ion binding"/>
    <property type="evidence" value="ECO:0007669"/>
    <property type="project" value="UniProtKB-KW"/>
</dbReference>
<keyword evidence="7" id="KW-0805">Transcription regulation</keyword>
<accession>A0A7L0LR05</accession>
<sequence>GERPYTCLECEKSFGWSSNLKAHQSIHSGERPYQCPECGKRFSSSSTLIQHQRRH</sequence>
<dbReference type="Pfam" id="PF13465">
    <property type="entry name" value="zf-H2C2_2"/>
    <property type="match status" value="1"/>
</dbReference>
<dbReference type="FunFam" id="3.30.160.60:FF:001343">
    <property type="entry name" value="Zinc finger protein 568"/>
    <property type="match status" value="1"/>
</dbReference>
<evidence type="ECO:0000256" key="3">
    <source>
        <dbReference type="ARBA" id="ARBA00022723"/>
    </source>
</evidence>
<evidence type="ECO:0000256" key="9">
    <source>
        <dbReference type="ARBA" id="ARBA00023163"/>
    </source>
</evidence>
<evidence type="ECO:0000256" key="8">
    <source>
        <dbReference type="ARBA" id="ARBA00023125"/>
    </source>
</evidence>
<keyword evidence="9" id="KW-0804">Transcription</keyword>
<protein>
    <submittedName>
        <fullName evidence="13">ZN572 protein</fullName>
    </submittedName>
</protein>
<keyword evidence="6" id="KW-0862">Zinc</keyword>
<dbReference type="Proteomes" id="UP000567822">
    <property type="component" value="Unassembled WGS sequence"/>
</dbReference>
<evidence type="ECO:0000313" key="14">
    <source>
        <dbReference type="Proteomes" id="UP000567822"/>
    </source>
</evidence>
<feature type="domain" description="C2H2-type" evidence="12">
    <location>
        <begin position="5"/>
        <end position="32"/>
    </location>
</feature>
<dbReference type="SUPFAM" id="SSF57667">
    <property type="entry name" value="beta-beta-alpha zinc fingers"/>
    <property type="match status" value="1"/>
</dbReference>
<dbReference type="PROSITE" id="PS00028">
    <property type="entry name" value="ZINC_FINGER_C2H2_1"/>
    <property type="match status" value="2"/>
</dbReference>
<gene>
    <name evidence="13" type="primary">Znf572_3</name>
    <name evidence="13" type="ORF">SYLVIR_R15330</name>
</gene>
<evidence type="ECO:0000256" key="4">
    <source>
        <dbReference type="ARBA" id="ARBA00022737"/>
    </source>
</evidence>
<dbReference type="FunFam" id="3.30.160.60:FF:000135">
    <property type="entry name" value="Zinc finger protein 358"/>
    <property type="match status" value="1"/>
</dbReference>
<dbReference type="GO" id="GO:0000978">
    <property type="term" value="F:RNA polymerase II cis-regulatory region sequence-specific DNA binding"/>
    <property type="evidence" value="ECO:0007669"/>
    <property type="project" value="TreeGrafter"/>
</dbReference>
<dbReference type="PANTHER" id="PTHR23226:SF416">
    <property type="entry name" value="FI01424P"/>
    <property type="match status" value="1"/>
</dbReference>
<dbReference type="GO" id="GO:0000981">
    <property type="term" value="F:DNA-binding transcription factor activity, RNA polymerase II-specific"/>
    <property type="evidence" value="ECO:0007669"/>
    <property type="project" value="TreeGrafter"/>
</dbReference>
<evidence type="ECO:0000256" key="7">
    <source>
        <dbReference type="ARBA" id="ARBA00023015"/>
    </source>
</evidence>
<reference evidence="13 14" key="1">
    <citation type="submission" date="2019-09" db="EMBL/GenBank/DDBJ databases">
        <title>Bird 10,000 Genomes (B10K) Project - Family phase.</title>
        <authorList>
            <person name="Zhang G."/>
        </authorList>
    </citation>
    <scope>NUCLEOTIDE SEQUENCE [LARGE SCALE GENOMIC DNA]</scope>
    <source>
        <strain evidence="13">B10K-DU-009-59</strain>
        <tissue evidence="13">Muscle</tissue>
    </source>
</reference>
<dbReference type="EMBL" id="VXAN01001966">
    <property type="protein sequence ID" value="NXK70919.1"/>
    <property type="molecule type" value="Genomic_DNA"/>
</dbReference>
<comment type="similarity">
    <text evidence="2">Belongs to the krueppel C2H2-type zinc-finger protein family.</text>
</comment>
<evidence type="ECO:0000256" key="5">
    <source>
        <dbReference type="ARBA" id="ARBA00022771"/>
    </source>
</evidence>
<dbReference type="GO" id="GO:0005634">
    <property type="term" value="C:nucleus"/>
    <property type="evidence" value="ECO:0007669"/>
    <property type="project" value="UniProtKB-SubCell"/>
</dbReference>
<keyword evidence="14" id="KW-1185">Reference proteome</keyword>
<dbReference type="SMART" id="SM00355">
    <property type="entry name" value="ZnF_C2H2"/>
    <property type="match status" value="2"/>
</dbReference>
<evidence type="ECO:0000256" key="10">
    <source>
        <dbReference type="ARBA" id="ARBA00023242"/>
    </source>
</evidence>
<name>A0A7L0LR05_9SYLV</name>
<evidence type="ECO:0000256" key="11">
    <source>
        <dbReference type="PROSITE-ProRule" id="PRU00042"/>
    </source>
</evidence>
<organism evidence="13 14">
    <name type="scientific">Sylvietta virens</name>
    <name type="common">Green crombec</name>
    <dbReference type="NCBI Taxonomy" id="208069"/>
    <lineage>
        <taxon>Eukaryota</taxon>
        <taxon>Metazoa</taxon>
        <taxon>Chordata</taxon>
        <taxon>Craniata</taxon>
        <taxon>Vertebrata</taxon>
        <taxon>Euteleostomi</taxon>
        <taxon>Archelosauria</taxon>
        <taxon>Archosauria</taxon>
        <taxon>Dinosauria</taxon>
        <taxon>Saurischia</taxon>
        <taxon>Theropoda</taxon>
        <taxon>Coelurosauria</taxon>
        <taxon>Aves</taxon>
        <taxon>Neognathae</taxon>
        <taxon>Neoaves</taxon>
        <taxon>Telluraves</taxon>
        <taxon>Australaves</taxon>
        <taxon>Passeriformes</taxon>
        <taxon>Sylvioidea</taxon>
        <taxon>Sylviidae</taxon>
        <taxon>Acrocephalinae</taxon>
        <taxon>Sylvietta</taxon>
    </lineage>
</organism>
<keyword evidence="4" id="KW-0677">Repeat</keyword>
<proteinExistence type="inferred from homology"/>
<evidence type="ECO:0000313" key="13">
    <source>
        <dbReference type="EMBL" id="NXK70919.1"/>
    </source>
</evidence>
<evidence type="ECO:0000256" key="6">
    <source>
        <dbReference type="ARBA" id="ARBA00022833"/>
    </source>
</evidence>
<keyword evidence="10" id="KW-0539">Nucleus</keyword>
<keyword evidence="8" id="KW-0238">DNA-binding</keyword>
<keyword evidence="5 11" id="KW-0863">Zinc-finger</keyword>
<dbReference type="InterPro" id="IPR013087">
    <property type="entry name" value="Znf_C2H2_type"/>
</dbReference>
<comment type="subcellular location">
    <subcellularLocation>
        <location evidence="1">Nucleus</location>
    </subcellularLocation>
</comment>
<dbReference type="Gene3D" id="3.30.160.60">
    <property type="entry name" value="Classic Zinc Finger"/>
    <property type="match status" value="2"/>
</dbReference>
<dbReference type="InterPro" id="IPR036236">
    <property type="entry name" value="Znf_C2H2_sf"/>
</dbReference>
<dbReference type="PROSITE" id="PS50157">
    <property type="entry name" value="ZINC_FINGER_C2H2_2"/>
    <property type="match status" value="2"/>
</dbReference>